<dbReference type="PANTHER" id="PTHR31339:SF9">
    <property type="entry name" value="PLASMIN AND FIBRONECTIN-BINDING PROTEIN A"/>
    <property type="match status" value="1"/>
</dbReference>
<gene>
    <name evidence="6" type="ORF">JZ786_10110</name>
</gene>
<evidence type="ECO:0000256" key="5">
    <source>
        <dbReference type="SAM" id="SignalP"/>
    </source>
</evidence>
<dbReference type="PANTHER" id="PTHR31339">
    <property type="entry name" value="PECTIN LYASE-RELATED"/>
    <property type="match status" value="1"/>
</dbReference>
<protein>
    <submittedName>
        <fullName evidence="6">Glycoside hydrolase family 28 protein</fullName>
    </submittedName>
</protein>
<dbReference type="Proteomes" id="UP000663505">
    <property type="component" value="Chromosome"/>
</dbReference>
<evidence type="ECO:0000256" key="4">
    <source>
        <dbReference type="RuleBase" id="RU361169"/>
    </source>
</evidence>
<dbReference type="Pfam" id="PF00295">
    <property type="entry name" value="Glyco_hydro_28"/>
    <property type="match status" value="1"/>
</dbReference>
<proteinExistence type="inferred from homology"/>
<dbReference type="InterPro" id="IPR011050">
    <property type="entry name" value="Pectin_lyase_fold/virulence"/>
</dbReference>
<evidence type="ECO:0000313" key="6">
    <source>
        <dbReference type="EMBL" id="QSO49234.1"/>
    </source>
</evidence>
<dbReference type="KEGG" id="afx:JZ786_10110"/>
<reference evidence="6 7" key="1">
    <citation type="submission" date="2021-02" db="EMBL/GenBank/DDBJ databases">
        <title>Alicyclobacillus curvatus sp. nov. and Alicyclobacillus mengziensis sp. nov., two acidophilic bacteria isolated from acid mine drainage.</title>
        <authorList>
            <person name="Huang Y."/>
        </authorList>
    </citation>
    <scope>NUCLEOTIDE SEQUENCE [LARGE SCALE GENOMIC DNA]</scope>
    <source>
        <strain evidence="6 7">S30H14</strain>
    </source>
</reference>
<dbReference type="InterPro" id="IPR012334">
    <property type="entry name" value="Pectin_lyas_fold"/>
</dbReference>
<name>A0A9X7Z7M3_9BACL</name>
<organism evidence="6 7">
    <name type="scientific">Alicyclobacillus mengziensis</name>
    <dbReference type="NCBI Taxonomy" id="2931921"/>
    <lineage>
        <taxon>Bacteria</taxon>
        <taxon>Bacillati</taxon>
        <taxon>Bacillota</taxon>
        <taxon>Bacilli</taxon>
        <taxon>Bacillales</taxon>
        <taxon>Alicyclobacillaceae</taxon>
        <taxon>Alicyclobacillus</taxon>
    </lineage>
</organism>
<dbReference type="InterPro" id="IPR051801">
    <property type="entry name" value="GH28_Enzymes"/>
</dbReference>
<dbReference type="InterPro" id="IPR006626">
    <property type="entry name" value="PbH1"/>
</dbReference>
<keyword evidence="7" id="KW-1185">Reference proteome</keyword>
<keyword evidence="3 4" id="KW-0326">Glycosidase</keyword>
<feature type="signal peptide" evidence="5">
    <location>
        <begin position="1"/>
        <end position="22"/>
    </location>
</feature>
<accession>A0A9X7Z7M3</accession>
<sequence length="516" mass="55507">MKYAVLGTASLAVVLASGSIFAAAQTTGGQATGPGQTRSEFRLSSIFGSNSQAAVNYYTSNLPFSMPKMSVPQFPHRIYNIVDYGAVSGNSGLNTTAINNAIDTAAAAGGGIVEIPAGTWVTGPIVLKSNVNLHLEAGALVQFTPEHSQYPLIPDGSKYTVQSPISATNAQNVAITGNGVFDGSGNTWAPVKQYKLSQKQWEGLIASGGVVSSDGTMWWPSAQGANAQTYMKTHSMTTKQDWENVKDYLRPNMVMFTKCENVLFDGPTFKNSPTHTVKIGNSTNVIIRNTKISNFWYTQNTDGFDISADKNVLMYNDTINTGDDGIALESSSSYYVDASHQAVQNIVIEDCHVYNAHSGFAIGSDTGGGVSNVYVHNDVYNGTVDGLRFKSSIGKGGLVHNIYINGVQMQNIQDYAITFNDSYVDNGADMSSLGSNNSPSWVPQFQDIHIQNVNCDYALQALRMNGTPYAPIQNIDFTNVNIRANKGPTSQYTNNITNKNVIITTGITELGLVLHQ</sequence>
<dbReference type="GO" id="GO:0005975">
    <property type="term" value="P:carbohydrate metabolic process"/>
    <property type="evidence" value="ECO:0007669"/>
    <property type="project" value="InterPro"/>
</dbReference>
<dbReference type="Gene3D" id="2.160.20.10">
    <property type="entry name" value="Single-stranded right-handed beta-helix, Pectin lyase-like"/>
    <property type="match status" value="1"/>
</dbReference>
<feature type="chain" id="PRO_5040870185" evidence="5">
    <location>
        <begin position="23"/>
        <end position="516"/>
    </location>
</feature>
<dbReference type="SMART" id="SM00710">
    <property type="entry name" value="PbH1"/>
    <property type="match status" value="7"/>
</dbReference>
<comment type="similarity">
    <text evidence="1 4">Belongs to the glycosyl hydrolase 28 family.</text>
</comment>
<evidence type="ECO:0000313" key="7">
    <source>
        <dbReference type="Proteomes" id="UP000663505"/>
    </source>
</evidence>
<dbReference type="SUPFAM" id="SSF51126">
    <property type="entry name" value="Pectin lyase-like"/>
    <property type="match status" value="1"/>
</dbReference>
<dbReference type="EMBL" id="CP071182">
    <property type="protein sequence ID" value="QSO49234.1"/>
    <property type="molecule type" value="Genomic_DNA"/>
</dbReference>
<evidence type="ECO:0000256" key="1">
    <source>
        <dbReference type="ARBA" id="ARBA00008834"/>
    </source>
</evidence>
<keyword evidence="5" id="KW-0732">Signal</keyword>
<dbReference type="InterPro" id="IPR000743">
    <property type="entry name" value="Glyco_hydro_28"/>
</dbReference>
<evidence type="ECO:0000256" key="2">
    <source>
        <dbReference type="ARBA" id="ARBA00022801"/>
    </source>
</evidence>
<dbReference type="GO" id="GO:0004650">
    <property type="term" value="F:polygalacturonase activity"/>
    <property type="evidence" value="ECO:0007669"/>
    <property type="project" value="InterPro"/>
</dbReference>
<dbReference type="AlphaFoldDB" id="A0A9X7Z7M3"/>
<keyword evidence="2 4" id="KW-0378">Hydrolase</keyword>
<dbReference type="RefSeq" id="WP_206658545.1">
    <property type="nucleotide sequence ID" value="NZ_CP071182.1"/>
</dbReference>
<evidence type="ECO:0000256" key="3">
    <source>
        <dbReference type="ARBA" id="ARBA00023295"/>
    </source>
</evidence>